<keyword evidence="4" id="KW-1185">Reference proteome</keyword>
<reference evidence="3 4" key="1">
    <citation type="submission" date="2017-03" db="EMBL/GenBank/DDBJ databases">
        <authorList>
            <person name="Afonso C.L."/>
            <person name="Miller P.J."/>
            <person name="Scott M.A."/>
            <person name="Spackman E."/>
            <person name="Goraichik I."/>
            <person name="Dimitrov K.M."/>
            <person name="Suarez D.L."/>
            <person name="Swayne D.E."/>
        </authorList>
    </citation>
    <scope>NUCLEOTIDE SEQUENCE [LARGE SCALE GENOMIC DNA]</scope>
    <source>
        <strain evidence="3">SB41UT1</strain>
    </source>
</reference>
<feature type="compositionally biased region" description="Basic residues" evidence="2">
    <location>
        <begin position="9"/>
        <end position="21"/>
    </location>
</feature>
<dbReference type="RefSeq" id="WP_133060433.1">
    <property type="nucleotide sequence ID" value="NZ_CBCSCN010000009.1"/>
</dbReference>
<feature type="compositionally biased region" description="Basic residues" evidence="2">
    <location>
        <begin position="1433"/>
        <end position="1442"/>
    </location>
</feature>
<keyword evidence="1" id="KW-0175">Coiled coil</keyword>
<feature type="coiled-coil region" evidence="1">
    <location>
        <begin position="759"/>
        <end position="786"/>
    </location>
</feature>
<feature type="compositionally biased region" description="Basic and acidic residues" evidence="2">
    <location>
        <begin position="2053"/>
        <end position="2072"/>
    </location>
</feature>
<organism evidence="3 4">
    <name type="scientific">Parendozoicomonas haliclonae</name>
    <dbReference type="NCBI Taxonomy" id="1960125"/>
    <lineage>
        <taxon>Bacteria</taxon>
        <taxon>Pseudomonadati</taxon>
        <taxon>Pseudomonadota</taxon>
        <taxon>Gammaproteobacteria</taxon>
        <taxon>Oceanospirillales</taxon>
        <taxon>Endozoicomonadaceae</taxon>
        <taxon>Parendozoicomonas</taxon>
    </lineage>
</organism>
<dbReference type="OrthoDB" id="134815at135619"/>
<name>A0A1X7AK14_9GAMM</name>
<dbReference type="SUPFAM" id="SSF81901">
    <property type="entry name" value="HCP-like"/>
    <property type="match status" value="1"/>
</dbReference>
<evidence type="ECO:0000313" key="4">
    <source>
        <dbReference type="Proteomes" id="UP000196573"/>
    </source>
</evidence>
<feature type="compositionally biased region" description="Low complexity" evidence="2">
    <location>
        <begin position="2015"/>
        <end position="2031"/>
    </location>
</feature>
<feature type="region of interest" description="Disordered" evidence="2">
    <location>
        <begin position="1"/>
        <end position="28"/>
    </location>
</feature>
<evidence type="ECO:0000256" key="1">
    <source>
        <dbReference type="SAM" id="Coils"/>
    </source>
</evidence>
<sequence length="2457" mass="275482">MQQGVTGRGHTRQTSGHHHGNGRNGRSEAMRHLPANISQQTGLSLAQRSVVTAHLGKQLSVPDLPPSTEWIDALQKQYGVVDAGLNISSTATPGWILDNAASFFKSCHQALEYTDVNILATVALLSDQLAESITQCPQTLTAEPEMKKAILGWVSFGQGLSALLRGEHADAWSKMEIAIRGGVSEAWYWMGLLYLGEGEEQEAIKCLKTACDNGVSSAMNRLGLLLYDDLKAWLLRLGGGNGDEELVLTAGEQQVMISKALDALHYGEPSLMTIVGSCMATGVFSFPNNVDYGLFLLDQAASMNSPDAHLVKFLFYLQPNAHEDVRAEKSQPLEALDSLMAFRTTVERGISTRQRYEWIEQFVLDTESKPEWPEAINIRENCQKARKAKNKLAITLMNAIGLTETEAQDKAIRTLWHTPHPEYLFWSAALMAYGLIEGGLEMARLQALLSANRNWPPAGTLLARLWDKDTENEGRLGLAAPRFSHEESCIYNTLSSAWFDNRYGDHLSAYALLMDADKKYRDLDITYQCELTLRNILPDSKPFSERLLKHHHNAQLSSIRSGLAQGKKGSELRKVNKDINSLEGLLMFLAGESQFLTDGPKPLPWCHAMQNMTPRHSYRLFELVENDLLQIEPAEKARAFEQMVEGLDEKTCFELQQDSGRPAVEKALRTKLADCREPKLKKRYQQLLLWLTGSCQDTLAYADVLVKEGSINSAFEVLYSGQCRLHARRIARCFINDLENQAIEDDWQVGITAENQPFINELTAQIDRLGKRAAQLREQVEDKGQQPMLSFYEHIDQGAMTRQALAGLGFDLPENKSQAQQALKALRPLVPLLLYKAEDDSPERLTLPFTDKSWTFERCLHVLGTACHLLESQSEASEYLHFAAMRGYEPAMFLAGQYAYFTNRFDSAGCWFSSSVSEHKEAQIWHEDTMYYQVLKSACFPGDDGDIDTAFHNTVHRARELALYGQGCGFGVLMGRLLGHGLASGNKMEAKYQDELTRCHNGAMAMGTFRALEPLLHAMSQGRGQHLLAIDPLAVANLVMQSRLPVFKVNELDLFPMIEKETPICRMKGELPVDALTRYLRYAFFMPRDEQMLFLEVIMNIHKGQMKCTRLEGASEPDMDMLSMATFLVGCARGNHAQCQPVVSSLAALPVSIRLLAAQAQVYRQVNLELPSSQVKRWLDEAARAGFAAAWTCRGVNALLEDQPELAERFLIRGAGESQNGVVDPQACYILAQCLLKKGLMADALVQLYKASCMYHMPSIYLLLQVNPQESHLKRLGYNDSIGWMNSLPHFRLVAMLTEYQVIEDSKEKEALLKKTRSLLSQGTAAMYFDVLVFLVDNPDACSSIKVGMLANGLQKNMGRQEAILLSLHHKKEEVLALLKEKRVGEFLELRGKLSPAAVPVIKVVSLPEKKEPSGRLAQKPTLPSYDEVVKESKRKTKRKKVPTVTPADNTAEQNSIKTTSPPKSRVSSGPDYTVLNDTKVLYYLGRAGDTDKAQAELEARREDGRLLRATLGEVCEEMVHHYNGSLSSQCLWLKEACGSNGATLLLKTIKKALECPEDHQADLAAYTQLLIEFLSGEQGKTLASHLNELFGQLKDHLSTELFLRLGQASLALAYKLSPCEKLELLANLLRTFDHEQIQESGLALLLTTMDQDGMTSTVLPVLGNTTRLELFEYLLKPKIIDLPRSASALKLARCLLTTKPAKVLQCLQSKTFPDRMAEEVAGIKDECRIARERLKTDESLALDDLQADFHLAVQSGSYSRQRLLLHERLAVWMEKGGQRASELLAAMLDADTQQELNDTVRTVMGLLEAKQLTQRSAAELKEWHTIIDNAEELDQRSPSLIIALQVALLAKKKTLPIGEVNRLLARLRGLEDSALLAPLQPEIRRMFRCSLDKLLERVRQGKDEWDNKRYKCFIRLLEVWERFGLTESEKSGFYEQLPTVVKLPDEDNEWEAAQLTDPEPAPNPSDGKLTDSVWEGEFFEIKAPLSSPSAVVLSQPDNESSGSGASPVISQETSSYSPLSSHSSEQIKSSEPVDDSETISSPEPARGPDTVSTRESDRGFDRELDKSREASEPLDEIPDVQLFADCHPDVFGNYPLAVKAYQSFLNECSYPFAQFNPELCEGHLIRMNYYDPCLEPMKSQVMRFHYRAMRWYLDYGRDFDAAFRCLKLVLQDVDGDLSRLGKTGLQGVEDAAKRLFARLGEEEQDDAQKEQWLKDIQGTAELWQKVIKLEAEQNAPQFFDPSVKTRSEILEWQLATCASVQVLKEQINTGPASQPLLKKLDKLLAQTERQVDRFGKGRRKLMICRDLANGVYDDQRVKATFKASEVMAGQDFFECKDIFAPYAEALLQRLPHNWTFPDCPKAGVFNLDVNRIYLLLTVMLGELKAGNLDSFKAHLEQFSQESTQVNRFPSKNNGLFLSLCLDIKNQAKSQANAEDFTQLTEQLDKAQSNIMQTIMY</sequence>
<feature type="compositionally biased region" description="Polar residues" evidence="2">
    <location>
        <begin position="1996"/>
        <end position="2014"/>
    </location>
</feature>
<proteinExistence type="predicted"/>
<evidence type="ECO:0000313" key="3">
    <source>
        <dbReference type="EMBL" id="SMA42836.1"/>
    </source>
</evidence>
<feature type="compositionally biased region" description="Polar residues" evidence="2">
    <location>
        <begin position="1448"/>
        <end position="1468"/>
    </location>
</feature>
<feature type="region of interest" description="Disordered" evidence="2">
    <location>
        <begin position="1991"/>
        <end position="2073"/>
    </location>
</feature>
<dbReference type="EMBL" id="FWPT01000003">
    <property type="protein sequence ID" value="SMA42836.1"/>
    <property type="molecule type" value="Genomic_DNA"/>
</dbReference>
<accession>A0A1X7AK14</accession>
<protein>
    <submittedName>
        <fullName evidence="3">Uncharacterized protein</fullName>
    </submittedName>
</protein>
<gene>
    <name evidence="3" type="ORF">EHSB41UT_01494</name>
</gene>
<dbReference type="Gene3D" id="1.25.40.10">
    <property type="entry name" value="Tetratricopeptide repeat domain"/>
    <property type="match status" value="1"/>
</dbReference>
<dbReference type="InterPro" id="IPR011990">
    <property type="entry name" value="TPR-like_helical_dom_sf"/>
</dbReference>
<feature type="region of interest" description="Disordered" evidence="2">
    <location>
        <begin position="1410"/>
        <end position="1471"/>
    </location>
</feature>
<evidence type="ECO:0000256" key="2">
    <source>
        <dbReference type="SAM" id="MobiDB-lite"/>
    </source>
</evidence>
<dbReference type="Proteomes" id="UP000196573">
    <property type="component" value="Unassembled WGS sequence"/>
</dbReference>